<dbReference type="Gene3D" id="2.40.128.600">
    <property type="match status" value="1"/>
</dbReference>
<dbReference type="InterPro" id="IPR006311">
    <property type="entry name" value="TAT_signal"/>
</dbReference>
<keyword evidence="4" id="KW-1185">Reference proteome</keyword>
<feature type="domain" description="Beta-lactamase-related" evidence="1">
    <location>
        <begin position="76"/>
        <end position="401"/>
    </location>
</feature>
<gene>
    <name evidence="3" type="ORF">GCM10009825_38080</name>
</gene>
<feature type="domain" description="Peptidase S12 Pab87-related C-terminal" evidence="2">
    <location>
        <begin position="450"/>
        <end position="509"/>
    </location>
</feature>
<reference evidence="3 4" key="1">
    <citation type="journal article" date="2019" name="Int. J. Syst. Evol. Microbiol.">
        <title>The Global Catalogue of Microorganisms (GCM) 10K type strain sequencing project: providing services to taxonomists for standard genome sequencing and annotation.</title>
        <authorList>
            <consortium name="The Broad Institute Genomics Platform"/>
            <consortium name="The Broad Institute Genome Sequencing Center for Infectious Disease"/>
            <person name="Wu L."/>
            <person name="Ma J."/>
        </authorList>
    </citation>
    <scope>NUCLEOTIDE SEQUENCE [LARGE SCALE GENOMIC DNA]</scope>
    <source>
        <strain evidence="3 4">JCM 15921</strain>
    </source>
</reference>
<dbReference type="Pfam" id="PF00144">
    <property type="entry name" value="Beta-lactamase"/>
    <property type="match status" value="1"/>
</dbReference>
<sequence length="556" mass="57866">MLPISSVPADRRSLLKAVGVGAAGMAGMPLLAACTDQRASQSGASGTPSASLLPAPEPQVKPLLDQQKVNDAVAKLDGIVQGAMGNTGVPGIAVAVVYRDQVLYAKGFGVRESGKPETVDADTVFQLASVSKPLASTVAAVAVGRKAISWTDPVIMHSPGFALKDPFVTANATMADLLSHQSGLRTGAGDLLEDLAFDQSYILSHLNQQPLDTFRSSYNYSNFGYTSGAKAAADAMNMPWADLAEDVLFKPLGMTSTSYRHADYQKASNRALIHVPAGNETWVAKYSRDADAEAPAGGASSSVNDLARWIRLQLANGRFGGKDVVDPDELGVTHVPHAVSGLPATPAARTRFYGLGWNVSYDDYARLQLGHSGAFNLGAATAVSMLPGEQLGIVALTNGRPQGIPEAICAAFLDTAQNGAATVDWFGFTAGVFQKIDEADKPKVDYSQAPAQAKPARGSDFYIGSYANPYYGPLTVAVENGGLFMELGPAGSTTRFPLNHFDGDTFSFESIGENANGLAGAIFASAAGAAPGAGGTASSVRLDFYDPTGLGTFTRG</sequence>
<dbReference type="Gene3D" id="3.40.710.10">
    <property type="entry name" value="DD-peptidase/beta-lactamase superfamily"/>
    <property type="match status" value="1"/>
</dbReference>
<dbReference type="InterPro" id="IPR021860">
    <property type="entry name" value="Peptidase_S12_Pab87-rel_C"/>
</dbReference>
<dbReference type="InterPro" id="IPR001466">
    <property type="entry name" value="Beta-lactam-related"/>
</dbReference>
<dbReference type="InterPro" id="IPR050491">
    <property type="entry name" value="AmpC-like"/>
</dbReference>
<protein>
    <submittedName>
        <fullName evidence="3">Serine hydrolase</fullName>
    </submittedName>
</protein>
<accession>A0ABN2ZPD1</accession>
<keyword evidence="3" id="KW-0378">Hydrolase</keyword>
<evidence type="ECO:0000313" key="3">
    <source>
        <dbReference type="EMBL" id="GAA2145412.1"/>
    </source>
</evidence>
<proteinExistence type="predicted"/>
<evidence type="ECO:0000313" key="4">
    <source>
        <dbReference type="Proteomes" id="UP001500102"/>
    </source>
</evidence>
<dbReference type="SUPFAM" id="SSF56601">
    <property type="entry name" value="beta-lactamase/transpeptidase-like"/>
    <property type="match status" value="1"/>
</dbReference>
<dbReference type="Pfam" id="PF11954">
    <property type="entry name" value="DUF3471"/>
    <property type="match status" value="1"/>
</dbReference>
<dbReference type="GO" id="GO:0016787">
    <property type="term" value="F:hydrolase activity"/>
    <property type="evidence" value="ECO:0007669"/>
    <property type="project" value="UniProtKB-KW"/>
</dbReference>
<dbReference type="EMBL" id="BAAAQB010000041">
    <property type="protein sequence ID" value="GAA2145412.1"/>
    <property type="molecule type" value="Genomic_DNA"/>
</dbReference>
<comment type="caution">
    <text evidence="3">The sequence shown here is derived from an EMBL/GenBank/DDBJ whole genome shotgun (WGS) entry which is preliminary data.</text>
</comment>
<name>A0ABN2ZPD1_9MICC</name>
<evidence type="ECO:0000259" key="2">
    <source>
        <dbReference type="Pfam" id="PF11954"/>
    </source>
</evidence>
<dbReference type="PROSITE" id="PS51318">
    <property type="entry name" value="TAT"/>
    <property type="match status" value="1"/>
</dbReference>
<dbReference type="PANTHER" id="PTHR46825">
    <property type="entry name" value="D-ALANYL-D-ALANINE-CARBOXYPEPTIDASE/ENDOPEPTIDASE AMPH"/>
    <property type="match status" value="1"/>
</dbReference>
<evidence type="ECO:0000259" key="1">
    <source>
        <dbReference type="Pfam" id="PF00144"/>
    </source>
</evidence>
<dbReference type="Proteomes" id="UP001500102">
    <property type="component" value="Unassembled WGS sequence"/>
</dbReference>
<dbReference type="InterPro" id="IPR012338">
    <property type="entry name" value="Beta-lactam/transpept-like"/>
</dbReference>
<organism evidence="3 4">
    <name type="scientific">Arthrobacter humicola</name>
    <dbReference type="NCBI Taxonomy" id="409291"/>
    <lineage>
        <taxon>Bacteria</taxon>
        <taxon>Bacillati</taxon>
        <taxon>Actinomycetota</taxon>
        <taxon>Actinomycetes</taxon>
        <taxon>Micrococcales</taxon>
        <taxon>Micrococcaceae</taxon>
        <taxon>Arthrobacter</taxon>
    </lineage>
</organism>
<dbReference type="PANTHER" id="PTHR46825:SF15">
    <property type="entry name" value="BETA-LACTAMASE-RELATED DOMAIN-CONTAINING PROTEIN"/>
    <property type="match status" value="1"/>
</dbReference>